<proteinExistence type="predicted"/>
<organism evidence="2 3">
    <name type="scientific">Anaeromyxobacter diazotrophicus</name>
    <dbReference type="NCBI Taxonomy" id="2590199"/>
    <lineage>
        <taxon>Bacteria</taxon>
        <taxon>Pseudomonadati</taxon>
        <taxon>Myxococcota</taxon>
        <taxon>Myxococcia</taxon>
        <taxon>Myxococcales</taxon>
        <taxon>Cystobacterineae</taxon>
        <taxon>Anaeromyxobacteraceae</taxon>
        <taxon>Anaeromyxobacter</taxon>
    </lineage>
</organism>
<keyword evidence="3" id="KW-1185">Reference proteome</keyword>
<accession>A0A7I9VHY2</accession>
<evidence type="ECO:0000256" key="1">
    <source>
        <dbReference type="SAM" id="MobiDB-lite"/>
    </source>
</evidence>
<name>A0A7I9VHY2_9BACT</name>
<dbReference type="AlphaFoldDB" id="A0A7I9VHY2"/>
<dbReference type="Proteomes" id="UP000503640">
    <property type="component" value="Unassembled WGS sequence"/>
</dbReference>
<dbReference type="RefSeq" id="WP_176063014.1">
    <property type="nucleotide sequence ID" value="NZ_BJTG01000002.1"/>
</dbReference>
<comment type="caution">
    <text evidence="2">The sequence shown here is derived from an EMBL/GenBank/DDBJ whole genome shotgun (WGS) entry which is preliminary data.</text>
</comment>
<feature type="compositionally biased region" description="Basic and acidic residues" evidence="1">
    <location>
        <begin position="60"/>
        <end position="78"/>
    </location>
</feature>
<evidence type="ECO:0000313" key="2">
    <source>
        <dbReference type="EMBL" id="GEJ55955.1"/>
    </source>
</evidence>
<reference evidence="3" key="1">
    <citation type="journal article" date="2020" name="Appl. Environ. Microbiol.">
        <title>Diazotrophic Anaeromyxobacter Isolates from Soils.</title>
        <authorList>
            <person name="Masuda Y."/>
            <person name="Yamanaka H."/>
            <person name="Xu Z.X."/>
            <person name="Shiratori Y."/>
            <person name="Aono T."/>
            <person name="Amachi S."/>
            <person name="Senoo K."/>
            <person name="Itoh H."/>
        </authorList>
    </citation>
    <scope>NUCLEOTIDE SEQUENCE [LARGE SCALE GENOMIC DNA]</scope>
    <source>
        <strain evidence="3">R267</strain>
    </source>
</reference>
<feature type="region of interest" description="Disordered" evidence="1">
    <location>
        <begin position="60"/>
        <end position="86"/>
    </location>
</feature>
<dbReference type="EMBL" id="BJTG01000002">
    <property type="protein sequence ID" value="GEJ55955.1"/>
    <property type="molecule type" value="Genomic_DNA"/>
</dbReference>
<gene>
    <name evidence="2" type="ORF">AMYX_06960</name>
</gene>
<evidence type="ECO:0000313" key="3">
    <source>
        <dbReference type="Proteomes" id="UP000503640"/>
    </source>
</evidence>
<sequence length="139" mass="15747">MKKPPPKNTDAEVASRLEGLFEQVPLEPREIEETLREVGIDAKSATERMMARVLEVQEHERRERLAQADSERKADAVRHQSKRGGASLRSRAEMLARFFEIRTQHPAAAAMFRDFQSASDEDLRSLLDDLEELISGGDS</sequence>
<protein>
    <submittedName>
        <fullName evidence="2">Uncharacterized protein</fullName>
    </submittedName>
</protein>